<name>A0ABV5WN51_9BACI</name>
<keyword evidence="3" id="KW-1185">Reference proteome</keyword>
<evidence type="ECO:0000313" key="3">
    <source>
        <dbReference type="Proteomes" id="UP001589609"/>
    </source>
</evidence>
<proteinExistence type="predicted"/>
<dbReference type="RefSeq" id="WP_379952094.1">
    <property type="nucleotide sequence ID" value="NZ_JBHMAF010000196.1"/>
</dbReference>
<organism evidence="2 3">
    <name type="scientific">Ectobacillus funiculus</name>
    <dbReference type="NCBI Taxonomy" id="137993"/>
    <lineage>
        <taxon>Bacteria</taxon>
        <taxon>Bacillati</taxon>
        <taxon>Bacillota</taxon>
        <taxon>Bacilli</taxon>
        <taxon>Bacillales</taxon>
        <taxon>Bacillaceae</taxon>
        <taxon>Ectobacillus</taxon>
    </lineage>
</organism>
<keyword evidence="1" id="KW-1133">Transmembrane helix</keyword>
<sequence>MDNTLKFFFAAFVGWLWMSAAGVMGSSLTSFFHFFSFTAIDGFISFLTYVMTFIGWLAVVFFGWLTISNAWKSK</sequence>
<feature type="transmembrane region" description="Helical" evidence="1">
    <location>
        <begin position="49"/>
        <end position="71"/>
    </location>
</feature>
<keyword evidence="1" id="KW-0472">Membrane</keyword>
<keyword evidence="1" id="KW-0812">Transmembrane</keyword>
<accession>A0ABV5WN51</accession>
<reference evidence="2 3" key="1">
    <citation type="submission" date="2024-09" db="EMBL/GenBank/DDBJ databases">
        <authorList>
            <person name="Sun Q."/>
            <person name="Mori K."/>
        </authorList>
    </citation>
    <scope>NUCLEOTIDE SEQUENCE [LARGE SCALE GENOMIC DNA]</scope>
    <source>
        <strain evidence="2 3">JCM 11201</strain>
    </source>
</reference>
<evidence type="ECO:0000313" key="2">
    <source>
        <dbReference type="EMBL" id="MFB9762089.1"/>
    </source>
</evidence>
<dbReference type="EMBL" id="JBHMAF010000196">
    <property type="protein sequence ID" value="MFB9762089.1"/>
    <property type="molecule type" value="Genomic_DNA"/>
</dbReference>
<dbReference type="Proteomes" id="UP001589609">
    <property type="component" value="Unassembled WGS sequence"/>
</dbReference>
<evidence type="ECO:0000256" key="1">
    <source>
        <dbReference type="SAM" id="Phobius"/>
    </source>
</evidence>
<comment type="caution">
    <text evidence="2">The sequence shown here is derived from an EMBL/GenBank/DDBJ whole genome shotgun (WGS) entry which is preliminary data.</text>
</comment>
<protein>
    <submittedName>
        <fullName evidence="2">Uncharacterized protein</fullName>
    </submittedName>
</protein>
<gene>
    <name evidence="2" type="ORF">ACFFMS_28080</name>
</gene>